<evidence type="ECO:0000256" key="7">
    <source>
        <dbReference type="SAM" id="SignalP"/>
    </source>
</evidence>
<keyword evidence="3" id="KW-0645">Protease</keyword>
<keyword evidence="10" id="KW-1185">Reference proteome</keyword>
<dbReference type="EMBL" id="QPKV01000003">
    <property type="protein sequence ID" value="RDC56784.1"/>
    <property type="molecule type" value="Genomic_DNA"/>
</dbReference>
<dbReference type="Gene3D" id="3.40.630.10">
    <property type="entry name" value="Zn peptidases"/>
    <property type="match status" value="1"/>
</dbReference>
<dbReference type="GO" id="GO:0008270">
    <property type="term" value="F:zinc ion binding"/>
    <property type="evidence" value="ECO:0007669"/>
    <property type="project" value="InterPro"/>
</dbReference>
<organism evidence="9 10">
    <name type="scientific">Pedobacter chinensis</name>
    <dbReference type="NCBI Taxonomy" id="2282421"/>
    <lineage>
        <taxon>Bacteria</taxon>
        <taxon>Pseudomonadati</taxon>
        <taxon>Bacteroidota</taxon>
        <taxon>Sphingobacteriia</taxon>
        <taxon>Sphingobacteriales</taxon>
        <taxon>Sphingobacteriaceae</taxon>
        <taxon>Pedobacter</taxon>
    </lineage>
</organism>
<name>A0A369PWA5_9SPHI</name>
<proteinExistence type="inferred from homology"/>
<dbReference type="Proteomes" id="UP000253961">
    <property type="component" value="Unassembled WGS sequence"/>
</dbReference>
<evidence type="ECO:0000256" key="2">
    <source>
        <dbReference type="ARBA" id="ARBA00005988"/>
    </source>
</evidence>
<comment type="similarity">
    <text evidence="2">Belongs to the peptidase M14 family.</text>
</comment>
<comment type="cofactor">
    <cofactor evidence="1">
        <name>Zn(2+)</name>
        <dbReference type="ChEBI" id="CHEBI:29105"/>
    </cofactor>
</comment>
<feature type="domain" description="Peptidase M14" evidence="8">
    <location>
        <begin position="42"/>
        <end position="317"/>
    </location>
</feature>
<evidence type="ECO:0000256" key="1">
    <source>
        <dbReference type="ARBA" id="ARBA00001947"/>
    </source>
</evidence>
<keyword evidence="7" id="KW-0732">Signal</keyword>
<dbReference type="GO" id="GO:0004181">
    <property type="term" value="F:metallocarboxypeptidase activity"/>
    <property type="evidence" value="ECO:0007669"/>
    <property type="project" value="InterPro"/>
</dbReference>
<keyword evidence="5" id="KW-0862">Zinc</keyword>
<sequence length="897" mass="100198">MIKRHFKKLCLAFLIVSSSVFAQEIPSPKSHFGFTIGDDYQLATYTQTEAYFKKLAETSKRVKLVDIGQTEEGRSQYMLIVSSPENLQKLDRYKEISQQLAHAEITQEQAKALSQEGKAIVWIDGGLHATETVGAHQLIQTAYEFASKTDPETMKILDNVIILFTHANPDGQELVSNWYMREKDPKKRTLSGLPKLYEKYAGHDNNRDFFMLNLKETQNIGRQLFVEWIPQIMYNHHQAGPAGTVVAGPPYRDPFNYVFDPTLLTSLDAVGAAMHTRMNVENKPGYTQRGGSVFSTWYNGGLRTTTYFHNMIGLLTEIVGSPTPSEIPLVPSRLLPNSDSPNPVTPRKWYFKNSIDYSVSLNYAVLNYAQRYHDELLYNIYQMGKNSIERGKKDTWSFSPKKIEAINNAAKKGGSGSAESSDFEFGARRSMSIKYFDTVMKAPANRDPRGYILSADQADFNSAIKFLNALIRTGIVVQKATAPFTVAGKKYPAGSYIVKTDQAFRPHVLDMFEPQDHPNDFKYEGGAPIPPYDAAGWTLAYLMDVKFDRIQDDFNGPFEKNPYGQLLNPENRIPSGSGYVLSAAQNDSYTAVNDLLKNKVDVYRSTENGDFYVSSAGKSILEKANVKIKSAPAPKDKTKISAARIALWDNYGGSMASGWLRFMMEKYHYNAMVIYPQDIDAGNLKSKYDVIIFVGGAIPAVQGGGFGSRAVGPKPEEIPEEYRNRLGRITVEKSIPQLKKFLETGGNIVTIGSSTSLAYHLNLPVRNAMMEIINGEEKRLPAEKYYVPGSVLNVGVDTKQPSTWGMEKEADVYFDNSPVFKLTGDAIATGKIKPLMWFESATPLRSGWAWGQAYLQDGVTAFEANVGKGKLLAFGPEIAFRAQTHGTFKLIFNQLYK</sequence>
<evidence type="ECO:0000256" key="3">
    <source>
        <dbReference type="ARBA" id="ARBA00022670"/>
    </source>
</evidence>
<evidence type="ECO:0000256" key="4">
    <source>
        <dbReference type="ARBA" id="ARBA00022801"/>
    </source>
</evidence>
<protein>
    <submittedName>
        <fullName evidence="9">Peptidase</fullName>
    </submittedName>
</protein>
<dbReference type="Pfam" id="PF00246">
    <property type="entry name" value="Peptidase_M14"/>
    <property type="match status" value="1"/>
</dbReference>
<dbReference type="OrthoDB" id="9758209at2"/>
<evidence type="ECO:0000259" key="8">
    <source>
        <dbReference type="SMART" id="SM00631"/>
    </source>
</evidence>
<dbReference type="CDD" id="cd06240">
    <property type="entry name" value="M14-like"/>
    <property type="match status" value="1"/>
</dbReference>
<dbReference type="GO" id="GO:0005615">
    <property type="term" value="C:extracellular space"/>
    <property type="evidence" value="ECO:0007669"/>
    <property type="project" value="TreeGrafter"/>
</dbReference>
<dbReference type="InterPro" id="IPR000834">
    <property type="entry name" value="Peptidase_M14"/>
</dbReference>
<dbReference type="GO" id="GO:0006508">
    <property type="term" value="P:proteolysis"/>
    <property type="evidence" value="ECO:0007669"/>
    <property type="project" value="UniProtKB-KW"/>
</dbReference>
<evidence type="ECO:0000256" key="5">
    <source>
        <dbReference type="ARBA" id="ARBA00022833"/>
    </source>
</evidence>
<gene>
    <name evidence="9" type="ORF">DU508_06160</name>
</gene>
<keyword evidence="4" id="KW-0378">Hydrolase</keyword>
<evidence type="ECO:0000313" key="9">
    <source>
        <dbReference type="EMBL" id="RDC56784.1"/>
    </source>
</evidence>
<dbReference type="PANTHER" id="PTHR11705">
    <property type="entry name" value="PROTEASE FAMILY M14 CARBOXYPEPTIDASE A,B"/>
    <property type="match status" value="1"/>
</dbReference>
<dbReference type="SUPFAM" id="SSF53187">
    <property type="entry name" value="Zn-dependent exopeptidases"/>
    <property type="match status" value="1"/>
</dbReference>
<comment type="caution">
    <text evidence="9">The sequence shown here is derived from an EMBL/GenBank/DDBJ whole genome shotgun (WGS) entry which is preliminary data.</text>
</comment>
<dbReference type="RefSeq" id="WP_115401971.1">
    <property type="nucleotide sequence ID" value="NZ_QPKV01000003.1"/>
</dbReference>
<evidence type="ECO:0000313" key="10">
    <source>
        <dbReference type="Proteomes" id="UP000253961"/>
    </source>
</evidence>
<reference evidence="9 10" key="1">
    <citation type="submission" date="2018-07" db="EMBL/GenBank/DDBJ databases">
        <title>Pedobacter sp. nov., isolated from soil.</title>
        <authorList>
            <person name="Zhou L.Y."/>
            <person name="Du Z.J."/>
        </authorList>
    </citation>
    <scope>NUCLEOTIDE SEQUENCE [LARGE SCALE GENOMIC DNA]</scope>
    <source>
        <strain evidence="9 10">JDX94</strain>
    </source>
</reference>
<dbReference type="SMART" id="SM00631">
    <property type="entry name" value="Zn_pept"/>
    <property type="match status" value="1"/>
</dbReference>
<dbReference type="AlphaFoldDB" id="A0A369PWA5"/>
<dbReference type="PANTHER" id="PTHR11705:SF143">
    <property type="entry name" value="SLL0236 PROTEIN"/>
    <property type="match status" value="1"/>
</dbReference>
<evidence type="ECO:0000256" key="6">
    <source>
        <dbReference type="ARBA" id="ARBA00023049"/>
    </source>
</evidence>
<keyword evidence="6" id="KW-0482">Metalloprotease</keyword>
<feature type="chain" id="PRO_5017083543" evidence="7">
    <location>
        <begin position="23"/>
        <end position="897"/>
    </location>
</feature>
<accession>A0A369PWA5</accession>
<feature type="signal peptide" evidence="7">
    <location>
        <begin position="1"/>
        <end position="22"/>
    </location>
</feature>